<reference evidence="7" key="1">
    <citation type="journal article" date="2020" name="Fungal Divers.">
        <title>Resolving the Mortierellaceae phylogeny through synthesis of multi-gene phylogenetics and phylogenomics.</title>
        <authorList>
            <person name="Vandepol N."/>
            <person name="Liber J."/>
            <person name="Desiro A."/>
            <person name="Na H."/>
            <person name="Kennedy M."/>
            <person name="Barry K."/>
            <person name="Grigoriev I.V."/>
            <person name="Miller A.N."/>
            <person name="O'Donnell K."/>
            <person name="Stajich J.E."/>
            <person name="Bonito G."/>
        </authorList>
    </citation>
    <scope>NUCLEOTIDE SEQUENCE</scope>
    <source>
        <strain evidence="7">CK1249</strain>
    </source>
</reference>
<dbReference type="AlphaFoldDB" id="A0A9P6J566"/>
<dbReference type="InterPro" id="IPR017972">
    <property type="entry name" value="Cyt_P450_CS"/>
</dbReference>
<dbReference type="Proteomes" id="UP000738359">
    <property type="component" value="Unassembled WGS sequence"/>
</dbReference>
<keyword evidence="8" id="KW-1185">Reference proteome</keyword>
<comment type="cofactor">
    <cofactor evidence="5">
        <name>heme</name>
        <dbReference type="ChEBI" id="CHEBI:30413"/>
    </cofactor>
</comment>
<keyword evidence="6" id="KW-0503">Monooxygenase</keyword>
<gene>
    <name evidence="7" type="ORF">BGZ70_007873</name>
</gene>
<dbReference type="SUPFAM" id="SSF48264">
    <property type="entry name" value="Cytochrome P450"/>
    <property type="match status" value="1"/>
</dbReference>
<keyword evidence="4 5" id="KW-0408">Iron</keyword>
<comment type="caution">
    <text evidence="7">The sequence shown here is derived from an EMBL/GenBank/DDBJ whole genome shotgun (WGS) entry which is preliminary data.</text>
</comment>
<dbReference type="PRINTS" id="PR00463">
    <property type="entry name" value="EP450I"/>
</dbReference>
<dbReference type="GO" id="GO:0016705">
    <property type="term" value="F:oxidoreductase activity, acting on paired donors, with incorporation or reduction of molecular oxygen"/>
    <property type="evidence" value="ECO:0007669"/>
    <property type="project" value="InterPro"/>
</dbReference>
<dbReference type="PRINTS" id="PR00385">
    <property type="entry name" value="P450"/>
</dbReference>
<dbReference type="EMBL" id="JAAAHY010000524">
    <property type="protein sequence ID" value="KAF9962816.1"/>
    <property type="molecule type" value="Genomic_DNA"/>
</dbReference>
<dbReference type="Gene3D" id="1.10.630.10">
    <property type="entry name" value="Cytochrome P450"/>
    <property type="match status" value="1"/>
</dbReference>
<dbReference type="GO" id="GO:0004497">
    <property type="term" value="F:monooxygenase activity"/>
    <property type="evidence" value="ECO:0007669"/>
    <property type="project" value="UniProtKB-KW"/>
</dbReference>
<dbReference type="PANTHER" id="PTHR24296">
    <property type="entry name" value="CYTOCHROME P450"/>
    <property type="match status" value="1"/>
</dbReference>
<accession>A0A9P6J566</accession>
<evidence type="ECO:0000313" key="8">
    <source>
        <dbReference type="Proteomes" id="UP000738359"/>
    </source>
</evidence>
<feature type="binding site" description="axial binding residue" evidence="5">
    <location>
        <position position="472"/>
    </location>
    <ligand>
        <name>heme</name>
        <dbReference type="ChEBI" id="CHEBI:30413"/>
    </ligand>
    <ligandPart>
        <name>Fe</name>
        <dbReference type="ChEBI" id="CHEBI:18248"/>
    </ligandPart>
</feature>
<dbReference type="InterPro" id="IPR001128">
    <property type="entry name" value="Cyt_P450"/>
</dbReference>
<evidence type="ECO:0000256" key="4">
    <source>
        <dbReference type="ARBA" id="ARBA00023004"/>
    </source>
</evidence>
<dbReference type="GO" id="GO:0006629">
    <property type="term" value="P:lipid metabolic process"/>
    <property type="evidence" value="ECO:0007669"/>
    <property type="project" value="UniProtKB-ARBA"/>
</dbReference>
<protein>
    <recommendedName>
        <fullName evidence="9">Cytochrome P450</fullName>
    </recommendedName>
</protein>
<evidence type="ECO:0008006" key="9">
    <source>
        <dbReference type="Google" id="ProtNLM"/>
    </source>
</evidence>
<name>A0A9P6J566_MORAP</name>
<evidence type="ECO:0000256" key="3">
    <source>
        <dbReference type="ARBA" id="ARBA00023002"/>
    </source>
</evidence>
<keyword evidence="5 6" id="KW-0349">Heme</keyword>
<evidence type="ECO:0000256" key="2">
    <source>
        <dbReference type="ARBA" id="ARBA00022723"/>
    </source>
</evidence>
<proteinExistence type="inferred from homology"/>
<comment type="similarity">
    <text evidence="1 6">Belongs to the cytochrome P450 family.</text>
</comment>
<dbReference type="GO" id="GO:0020037">
    <property type="term" value="F:heme binding"/>
    <property type="evidence" value="ECO:0007669"/>
    <property type="project" value="InterPro"/>
</dbReference>
<keyword evidence="2 5" id="KW-0479">Metal-binding</keyword>
<sequence length="531" mass="60185">MAVLSKLLESVLQHATRSNQMKMLLAVAVMVVYKYRSHAIGTRPRRDLKQPKGAVPFLGHMPLLASIPGTKLYHFFEKQYNELGPVWSISLPFIGRMIQIDSPEILEHCVKTNFWSFEKGPILQGALYDLTGNGKLHNVMSLSKLWCLLACIFASDGEHWRFQRKLASQIFTVKAFRQYTSDSFITEGRKVLDFLGEAADAGTVFDFHLLMHNFTLDSFGLISYGQSYGCLKNGGNKVPFAESFDSLGQVCSTRFLNPAWRLYERLSGVGKKVRDDRALIRRHAENIIAQRRREGYHRSSKDLLQWLLETPADDGKPMSDELVMDNILNFTIAGRDTTAQTISWMFYLLHRDGADKDVLNTLRQEVDSFFASSDMSYDAFKQQKYSEACFHEALRIYPAVPRNLKVCVADDTLPGGTKIYKGEWITWSSYVMGRSEKIWGPDAKEFKPSRWINSEKPSPAKYNVFHLGPRVCLGQQFATIQVLVIIGMMLESFEFELVDPSTEPTYGASVTLCMDGGLPMRVKRRGVATAV</sequence>
<dbReference type="GO" id="GO:0005506">
    <property type="term" value="F:iron ion binding"/>
    <property type="evidence" value="ECO:0007669"/>
    <property type="project" value="InterPro"/>
</dbReference>
<dbReference type="OrthoDB" id="1470350at2759"/>
<evidence type="ECO:0000256" key="5">
    <source>
        <dbReference type="PIRSR" id="PIRSR602401-1"/>
    </source>
</evidence>
<dbReference type="InterPro" id="IPR002401">
    <property type="entry name" value="Cyt_P450_E_grp-I"/>
</dbReference>
<keyword evidence="3 6" id="KW-0560">Oxidoreductase</keyword>
<organism evidence="7 8">
    <name type="scientific">Mortierella alpina</name>
    <name type="common">Oleaginous fungus</name>
    <name type="synonym">Mortierella renispora</name>
    <dbReference type="NCBI Taxonomy" id="64518"/>
    <lineage>
        <taxon>Eukaryota</taxon>
        <taxon>Fungi</taxon>
        <taxon>Fungi incertae sedis</taxon>
        <taxon>Mucoromycota</taxon>
        <taxon>Mortierellomycotina</taxon>
        <taxon>Mortierellomycetes</taxon>
        <taxon>Mortierellales</taxon>
        <taxon>Mortierellaceae</taxon>
        <taxon>Mortierella</taxon>
    </lineage>
</organism>
<evidence type="ECO:0000256" key="1">
    <source>
        <dbReference type="ARBA" id="ARBA00010617"/>
    </source>
</evidence>
<evidence type="ECO:0000256" key="6">
    <source>
        <dbReference type="RuleBase" id="RU000461"/>
    </source>
</evidence>
<dbReference type="InterPro" id="IPR036396">
    <property type="entry name" value="Cyt_P450_sf"/>
</dbReference>
<evidence type="ECO:0000313" key="7">
    <source>
        <dbReference type="EMBL" id="KAF9962816.1"/>
    </source>
</evidence>
<dbReference type="PROSITE" id="PS00086">
    <property type="entry name" value="CYTOCHROME_P450"/>
    <property type="match status" value="1"/>
</dbReference>
<dbReference type="Pfam" id="PF00067">
    <property type="entry name" value="p450"/>
    <property type="match status" value="1"/>
</dbReference>